<protein>
    <recommendedName>
        <fullName evidence="3">Lipoprotein</fullName>
    </recommendedName>
</protein>
<accession>A0A146GAC0</accession>
<name>A0A146GAC0_TERSA</name>
<comment type="caution">
    <text evidence="1">The sequence shown here is derived from an EMBL/GenBank/DDBJ whole genome shotgun (WGS) entry which is preliminary data.</text>
</comment>
<organism evidence="1 2">
    <name type="scientific">Terrimicrobium sacchariphilum</name>
    <dbReference type="NCBI Taxonomy" id="690879"/>
    <lineage>
        <taxon>Bacteria</taxon>
        <taxon>Pseudomonadati</taxon>
        <taxon>Verrucomicrobiota</taxon>
        <taxon>Terrimicrobiia</taxon>
        <taxon>Terrimicrobiales</taxon>
        <taxon>Terrimicrobiaceae</taxon>
        <taxon>Terrimicrobium</taxon>
    </lineage>
</organism>
<dbReference type="RefSeq" id="WP_075080006.1">
    <property type="nucleotide sequence ID" value="NZ_BDCO01000002.1"/>
</dbReference>
<evidence type="ECO:0008006" key="3">
    <source>
        <dbReference type="Google" id="ProtNLM"/>
    </source>
</evidence>
<evidence type="ECO:0000313" key="1">
    <source>
        <dbReference type="EMBL" id="GAT34371.1"/>
    </source>
</evidence>
<gene>
    <name evidence="1" type="ORF">TSACC_22796</name>
</gene>
<evidence type="ECO:0000313" key="2">
    <source>
        <dbReference type="Proteomes" id="UP000076023"/>
    </source>
</evidence>
<dbReference type="AlphaFoldDB" id="A0A146GAC0"/>
<sequence length="250" mass="26084">MRYFLSLASVMVLTLTGCSSVGVYQLHQHKPAARTAPRTIFIQAYTIQPGALQLGDRPAAETARLGRDIQTSLASRTSREVSRHAAPAMVAAGGTIPAPGNWLIRGEIVQVDQGSRAKRAVVGLGAGRTHFRTNVSVFAVESGGMRRILSFRTRGSSGMEPGAALGVATGGASLVGTAAGTLAGSLPGVSSDVDRTAYETAAVLSTYLANQGLLSRSRQQVTPNFAGQVPSGFNVRRALPTPVRDAMDSH</sequence>
<dbReference type="EMBL" id="BDCO01000002">
    <property type="protein sequence ID" value="GAT34371.1"/>
    <property type="molecule type" value="Genomic_DNA"/>
</dbReference>
<dbReference type="OrthoDB" id="187959at2"/>
<keyword evidence="2" id="KW-1185">Reference proteome</keyword>
<proteinExistence type="predicted"/>
<reference evidence="2" key="1">
    <citation type="journal article" date="2017" name="Genome Announc.">
        <title>Draft Genome Sequence of Terrimicrobium sacchariphilum NM-5T, a Facultative Anaerobic Soil Bacterium of the Class Spartobacteria.</title>
        <authorList>
            <person name="Qiu Y.L."/>
            <person name="Tourlousse D.M."/>
            <person name="Matsuura N."/>
            <person name="Ohashi A."/>
            <person name="Sekiguchi Y."/>
        </authorList>
    </citation>
    <scope>NUCLEOTIDE SEQUENCE [LARGE SCALE GENOMIC DNA]</scope>
    <source>
        <strain evidence="2">NM-5</strain>
    </source>
</reference>
<dbReference type="Pfam" id="PF14366">
    <property type="entry name" value="DUF4410"/>
    <property type="match status" value="1"/>
</dbReference>
<dbReference type="InterPro" id="IPR025522">
    <property type="entry name" value="DUF4410"/>
</dbReference>
<dbReference type="Proteomes" id="UP000076023">
    <property type="component" value="Unassembled WGS sequence"/>
</dbReference>
<dbReference type="InParanoid" id="A0A146GAC0"/>
<dbReference type="PROSITE" id="PS51257">
    <property type="entry name" value="PROKAR_LIPOPROTEIN"/>
    <property type="match status" value="1"/>
</dbReference>